<dbReference type="eggNOG" id="ENOG50337NX">
    <property type="taxonomic scope" value="Bacteria"/>
</dbReference>
<organism evidence="1 2">
    <name type="scientific">Anaerococcus lactolyticus S7-1-13</name>
    <dbReference type="NCBI Taxonomy" id="1284686"/>
    <lineage>
        <taxon>Bacteria</taxon>
        <taxon>Bacillati</taxon>
        <taxon>Bacillota</taxon>
        <taxon>Tissierellia</taxon>
        <taxon>Tissierellales</taxon>
        <taxon>Peptoniphilaceae</taxon>
        <taxon>Anaerococcus</taxon>
    </lineage>
</organism>
<proteinExistence type="predicted"/>
<evidence type="ECO:0008006" key="3">
    <source>
        <dbReference type="Google" id="ProtNLM"/>
    </source>
</evidence>
<name>A0A095X6D5_9FIRM</name>
<dbReference type="InterPro" id="IPR025234">
    <property type="entry name" value="YjzH-like"/>
</dbReference>
<sequence length="67" mass="7788">MFKYEFIEVPFEGGLKAGTTVTFEKCKDLINEKAKDGWELVQIVPVTNEKWSSYSFINYTIVFKVDD</sequence>
<dbReference type="EMBL" id="JRMW01000015">
    <property type="protein sequence ID" value="KGF05393.1"/>
    <property type="molecule type" value="Genomic_DNA"/>
</dbReference>
<evidence type="ECO:0000313" key="2">
    <source>
        <dbReference type="Proteomes" id="UP000029579"/>
    </source>
</evidence>
<gene>
    <name evidence="1" type="ORF">HMPREF1630_00775</name>
</gene>
<dbReference type="Proteomes" id="UP000029579">
    <property type="component" value="Unassembled WGS sequence"/>
</dbReference>
<dbReference type="Pfam" id="PF13783">
    <property type="entry name" value="DUF4177"/>
    <property type="match status" value="1"/>
</dbReference>
<reference evidence="1 2" key="1">
    <citation type="submission" date="2014-07" db="EMBL/GenBank/DDBJ databases">
        <authorList>
            <person name="McCorrison J."/>
            <person name="Sanka R."/>
            <person name="Torralba M."/>
            <person name="Gillis M."/>
            <person name="Haft D.H."/>
            <person name="Methe B."/>
            <person name="Sutton G."/>
            <person name="Nelson K.E."/>
        </authorList>
    </citation>
    <scope>NUCLEOTIDE SEQUENCE [LARGE SCALE GENOMIC DNA]</scope>
    <source>
        <strain evidence="1 2">S7-1-13</strain>
    </source>
</reference>
<evidence type="ECO:0000313" key="1">
    <source>
        <dbReference type="EMBL" id="KGF05393.1"/>
    </source>
</evidence>
<comment type="caution">
    <text evidence="1">The sequence shown here is derived from an EMBL/GenBank/DDBJ whole genome shotgun (WGS) entry which is preliminary data.</text>
</comment>
<accession>A0A095X6D5</accession>
<dbReference type="OrthoDB" id="1739894at2"/>
<protein>
    <recommendedName>
        <fullName evidence="3">DUF4177 domain-containing protein</fullName>
    </recommendedName>
</protein>
<dbReference type="RefSeq" id="WP_037326111.1">
    <property type="nucleotide sequence ID" value="NZ_JRMW01000015.1"/>
</dbReference>
<dbReference type="AlphaFoldDB" id="A0A095X6D5"/>